<comment type="caution">
    <text evidence="4">The sequence shown here is derived from an EMBL/GenBank/DDBJ whole genome shotgun (WGS) entry which is preliminary data.</text>
</comment>
<dbReference type="Pfam" id="PF00144">
    <property type="entry name" value="Beta-lactamase"/>
    <property type="match status" value="1"/>
</dbReference>
<evidence type="ECO:0000256" key="1">
    <source>
        <dbReference type="ARBA" id="ARBA00004370"/>
    </source>
</evidence>
<dbReference type="GO" id="GO:0016787">
    <property type="term" value="F:hydrolase activity"/>
    <property type="evidence" value="ECO:0007669"/>
    <property type="project" value="UniProtKB-KW"/>
</dbReference>
<dbReference type="PANTHER" id="PTHR46825:SF11">
    <property type="entry name" value="PENICILLIN-BINDING PROTEIN 4"/>
    <property type="match status" value="1"/>
</dbReference>
<dbReference type="InterPro" id="IPR050491">
    <property type="entry name" value="AmpC-like"/>
</dbReference>
<evidence type="ECO:0000256" key="2">
    <source>
        <dbReference type="ARBA" id="ARBA00023136"/>
    </source>
</evidence>
<name>A0A7X3LKC8_9BACL</name>
<evidence type="ECO:0000313" key="5">
    <source>
        <dbReference type="Proteomes" id="UP000460318"/>
    </source>
</evidence>
<proteinExistence type="predicted"/>
<accession>A0A7X3LKC8</accession>
<gene>
    <name evidence="4" type="ORF">GRF59_26500</name>
</gene>
<dbReference type="Proteomes" id="UP000460318">
    <property type="component" value="Unassembled WGS sequence"/>
</dbReference>
<dbReference type="PANTHER" id="PTHR46825">
    <property type="entry name" value="D-ALANYL-D-ALANINE-CARBOXYPEPTIDASE/ENDOPEPTIDASE AMPH"/>
    <property type="match status" value="1"/>
</dbReference>
<protein>
    <submittedName>
        <fullName evidence="4">Serine hydrolase</fullName>
    </submittedName>
</protein>
<dbReference type="SUPFAM" id="SSF56601">
    <property type="entry name" value="beta-lactamase/transpeptidase-like"/>
    <property type="match status" value="1"/>
</dbReference>
<keyword evidence="4" id="KW-0378">Hydrolase</keyword>
<keyword evidence="5" id="KW-1185">Reference proteome</keyword>
<dbReference type="RefSeq" id="WP_160500742.1">
    <property type="nucleotide sequence ID" value="NZ_WUBI01000006.1"/>
</dbReference>
<sequence>MNYEALMDDDFSGVISIRRHGEVIFEKAYGYADLPNQVMNQIDTKFATASAGKAFVAVAILRLIEEGKLRFDERIGDALSLELNSIDRGVTIEQLLIHTSGIPDYFDESVMNNYDELWRDYPNYKIRKSADVLPLFIHKPMMYPPGERFQYNNSGYVMLGLVIEEKTGMPFDEYLQQVVFDPCGMKDTGYYELDRLPARCANNYIYDTQRKQFYTNIYSVDVKGTGAGGVFTTVVDIHKFWDGLLAGELLPSAMVSNMLSMHSSDHYDAYGYGMWLIKKNGIPYFQGCDPGVSFISTYSLQQQLNITIMSNFGCNVWGINEKILEQEK</sequence>
<reference evidence="4 5" key="1">
    <citation type="submission" date="2019-12" db="EMBL/GenBank/DDBJ databases">
        <title>Paenibacillus sp. nov., an endophytic bacterium isolated from the stem of Dendrobium.</title>
        <authorList>
            <person name="Zhao R."/>
        </authorList>
    </citation>
    <scope>NUCLEOTIDE SEQUENCE [LARGE SCALE GENOMIC DNA]</scope>
    <source>
        <strain evidence="4 5">HJL G12</strain>
    </source>
</reference>
<comment type="subcellular location">
    <subcellularLocation>
        <location evidence="1">Membrane</location>
    </subcellularLocation>
</comment>
<dbReference type="Gene3D" id="3.40.710.10">
    <property type="entry name" value="DD-peptidase/beta-lactamase superfamily"/>
    <property type="match status" value="1"/>
</dbReference>
<dbReference type="InterPro" id="IPR001466">
    <property type="entry name" value="Beta-lactam-related"/>
</dbReference>
<dbReference type="GO" id="GO:0016020">
    <property type="term" value="C:membrane"/>
    <property type="evidence" value="ECO:0007669"/>
    <property type="project" value="UniProtKB-SubCell"/>
</dbReference>
<keyword evidence="2" id="KW-0472">Membrane</keyword>
<evidence type="ECO:0000259" key="3">
    <source>
        <dbReference type="Pfam" id="PF00144"/>
    </source>
</evidence>
<organism evidence="4 5">
    <name type="scientific">Paenibacillus dendrobii</name>
    <dbReference type="NCBI Taxonomy" id="2691084"/>
    <lineage>
        <taxon>Bacteria</taxon>
        <taxon>Bacillati</taxon>
        <taxon>Bacillota</taxon>
        <taxon>Bacilli</taxon>
        <taxon>Bacillales</taxon>
        <taxon>Paenibacillaceae</taxon>
        <taxon>Paenibacillus</taxon>
    </lineage>
</organism>
<evidence type="ECO:0000313" key="4">
    <source>
        <dbReference type="EMBL" id="MWV47150.1"/>
    </source>
</evidence>
<dbReference type="InterPro" id="IPR012338">
    <property type="entry name" value="Beta-lactam/transpept-like"/>
</dbReference>
<dbReference type="EMBL" id="WUBI01000006">
    <property type="protein sequence ID" value="MWV47150.1"/>
    <property type="molecule type" value="Genomic_DNA"/>
</dbReference>
<dbReference type="AlphaFoldDB" id="A0A7X3LKC8"/>
<feature type="domain" description="Beta-lactamase-related" evidence="3">
    <location>
        <begin position="11"/>
        <end position="282"/>
    </location>
</feature>